<dbReference type="InterPro" id="IPR011094">
    <property type="entry name" value="Uncharacterised_LppY/LpqO"/>
</dbReference>
<protein>
    <submittedName>
        <fullName evidence="2">DUF1259 domain-containing protein</fullName>
    </submittedName>
</protein>
<evidence type="ECO:0000313" key="2">
    <source>
        <dbReference type="EMBL" id="QGM44641.1"/>
    </source>
</evidence>
<reference evidence="2 3" key="1">
    <citation type="submission" date="2019-11" db="EMBL/GenBank/DDBJ databases">
        <title>The genome sequence of Methylocystis heyeri.</title>
        <authorList>
            <person name="Oshkin I.Y."/>
            <person name="Miroshnikov K."/>
            <person name="Dedysh S.N."/>
        </authorList>
    </citation>
    <scope>NUCLEOTIDE SEQUENCE [LARGE SCALE GENOMIC DNA]</scope>
    <source>
        <strain evidence="2 3">H2</strain>
    </source>
</reference>
<accession>A0A6B8KC48</accession>
<dbReference type="Pfam" id="PF07485">
    <property type="entry name" value="DUF1529"/>
    <property type="match status" value="2"/>
</dbReference>
<dbReference type="RefSeq" id="WP_136494936.1">
    <property type="nucleotide sequence ID" value="NZ_CP046052.1"/>
</dbReference>
<evidence type="ECO:0000256" key="1">
    <source>
        <dbReference type="SAM" id="SignalP"/>
    </source>
</evidence>
<dbReference type="Proteomes" id="UP000309061">
    <property type="component" value="Chromosome"/>
</dbReference>
<evidence type="ECO:0000313" key="3">
    <source>
        <dbReference type="Proteomes" id="UP000309061"/>
    </source>
</evidence>
<keyword evidence="3" id="KW-1185">Reference proteome</keyword>
<dbReference type="AlphaFoldDB" id="A0A6B8KC48"/>
<feature type="signal peptide" evidence="1">
    <location>
        <begin position="1"/>
        <end position="22"/>
    </location>
</feature>
<gene>
    <name evidence="2" type="ORF">H2LOC_002460</name>
</gene>
<dbReference type="OrthoDB" id="4687120at2"/>
<sequence>MKQALIGIAFFAALFPNSFALAETDWLQVDAALGKKATVIGAVHKYGFPRGDLHVKLENVDIKPGLALGGWVAFEPAGDAAMMMGDLVLTENEVGPVMKSLLAGGVQVTALHNHLFRATPATFYMHVGGHGDPAQLAKTLREALAQTKTPFDASAASPAADQKIGFDVGQVEQILGFQGKNNGGVFQFSVPKAERISAGGRALSPAMGIANAINFQPTDDGRAAISGDFVATAREVQPLLKALQSNGIEVTALHNHMLDDEPRLFFVHFWADDEAAKLARGVRAGLDAVHAAPAS</sequence>
<proteinExistence type="predicted"/>
<name>A0A6B8KC48_9HYPH</name>
<dbReference type="EMBL" id="CP046052">
    <property type="protein sequence ID" value="QGM44641.1"/>
    <property type="molecule type" value="Genomic_DNA"/>
</dbReference>
<keyword evidence="1" id="KW-0732">Signal</keyword>
<feature type="chain" id="PRO_5025643638" evidence="1">
    <location>
        <begin position="23"/>
        <end position="295"/>
    </location>
</feature>
<organism evidence="2 3">
    <name type="scientific">Methylocystis heyeri</name>
    <dbReference type="NCBI Taxonomy" id="391905"/>
    <lineage>
        <taxon>Bacteria</taxon>
        <taxon>Pseudomonadati</taxon>
        <taxon>Pseudomonadota</taxon>
        <taxon>Alphaproteobacteria</taxon>
        <taxon>Hyphomicrobiales</taxon>
        <taxon>Methylocystaceae</taxon>
        <taxon>Methylocystis</taxon>
    </lineage>
</organism>
<dbReference type="KEGG" id="mhey:H2LOC_002460"/>